<organism evidence="1">
    <name type="scientific">human gut metagenome</name>
    <dbReference type="NCBI Taxonomy" id="408170"/>
    <lineage>
        <taxon>unclassified sequences</taxon>
        <taxon>metagenomes</taxon>
        <taxon>organismal metagenomes</taxon>
    </lineage>
</organism>
<protein>
    <submittedName>
        <fullName evidence="1">Hemerythrin HHE cation binding protein</fullName>
    </submittedName>
</protein>
<feature type="non-terminal residue" evidence="1">
    <location>
        <position position="1"/>
    </location>
</feature>
<reference evidence="1" key="1">
    <citation type="submission" date="2013-12" db="EMBL/GenBank/DDBJ databases">
        <title>A Varibaculum cambriense genome reconstructed from a premature infant gut community with otherwise low bacterial novelty that shifts toward anaerobic metabolism during the third week of life.</title>
        <authorList>
            <person name="Brown C.T."/>
            <person name="Sharon I."/>
            <person name="Thomas B.C."/>
            <person name="Castelle C.J."/>
            <person name="Morowitz M.J."/>
            <person name="Banfield J.F."/>
        </authorList>
    </citation>
    <scope>NUCLEOTIDE SEQUENCE</scope>
</reference>
<evidence type="ECO:0000313" key="1">
    <source>
        <dbReference type="EMBL" id="ETJ25240.1"/>
    </source>
</evidence>
<feature type="non-terminal residue" evidence="1">
    <location>
        <position position="87"/>
    </location>
</feature>
<proteinExistence type="predicted"/>
<dbReference type="AlphaFoldDB" id="W1X718"/>
<sequence>KGELDKIKTKIEPGHVVHTLIAEHDRILEFLTELEDINFKIQKLNSYDNSLEEFETISKASFLKLSVTPTSFNFCKTSVNFSIFLLS</sequence>
<accession>W1X718</accession>
<gene>
    <name evidence="1" type="ORF">Q604_UNBC17889G0001</name>
</gene>
<name>W1X718_9ZZZZ</name>
<comment type="caution">
    <text evidence="1">The sequence shown here is derived from an EMBL/GenBank/DDBJ whole genome shotgun (WGS) entry which is preliminary data.</text>
</comment>
<dbReference type="EMBL" id="AZMM01017889">
    <property type="protein sequence ID" value="ETJ25240.1"/>
    <property type="molecule type" value="Genomic_DNA"/>
</dbReference>